<dbReference type="NCBIfam" id="TIGR00730">
    <property type="entry name" value="Rossman fold protein, TIGR00730 family"/>
    <property type="match status" value="1"/>
</dbReference>
<dbReference type="STRING" id="86666.SAMN04490247_2374"/>
<keyword evidence="4" id="KW-1185">Reference proteome</keyword>
<dbReference type="EMBL" id="FNEV01000007">
    <property type="protein sequence ID" value="SDJ56835.1"/>
    <property type="molecule type" value="Genomic_DNA"/>
</dbReference>
<dbReference type="Proteomes" id="UP000199225">
    <property type="component" value="Unassembled WGS sequence"/>
</dbReference>
<dbReference type="OrthoDB" id="9801098at2"/>
<reference evidence="4" key="1">
    <citation type="submission" date="2016-10" db="EMBL/GenBank/DDBJ databases">
        <authorList>
            <person name="Varghese N."/>
            <person name="Submissions S."/>
        </authorList>
    </citation>
    <scope>NUCLEOTIDE SEQUENCE [LARGE SCALE GENOMIC DNA]</scope>
    <source>
        <strain evidence="4">DSM 4771</strain>
    </source>
</reference>
<protein>
    <recommendedName>
        <fullName evidence="2">Cytokinin riboside 5'-monophosphate phosphoribohydrolase</fullName>
        <ecNumber evidence="2">3.2.2.n1</ecNumber>
    </recommendedName>
</protein>
<evidence type="ECO:0000256" key="1">
    <source>
        <dbReference type="ARBA" id="ARBA00006763"/>
    </source>
</evidence>
<sequence length="180" mass="19349">MRVCIFAGSRKGTNPAYEQQAYELGKTLAAKGMAVVYGGSSGGLMGALANGAIEKGGEVIGVMPHQLDGIEISHSKLSELIQVETMHERKAKMAELADAYIALPGGFGTLEELTETVTWAQIGLHHKPIGLLNVAGYYTPFMTMVDHAIESGFVDAVQRNILKLEENPEHLVEALLKEKA</sequence>
<dbReference type="GO" id="GO:0005829">
    <property type="term" value="C:cytosol"/>
    <property type="evidence" value="ECO:0007669"/>
    <property type="project" value="TreeGrafter"/>
</dbReference>
<keyword evidence="2" id="KW-0203">Cytokinin biosynthesis</keyword>
<dbReference type="GO" id="GO:0016799">
    <property type="term" value="F:hydrolase activity, hydrolyzing N-glycosyl compounds"/>
    <property type="evidence" value="ECO:0007669"/>
    <property type="project" value="TreeGrafter"/>
</dbReference>
<accession>A0A1G8UUT7</accession>
<dbReference type="Gene3D" id="3.40.50.450">
    <property type="match status" value="1"/>
</dbReference>
<evidence type="ECO:0000313" key="3">
    <source>
        <dbReference type="EMBL" id="SDJ56835.1"/>
    </source>
</evidence>
<evidence type="ECO:0000313" key="4">
    <source>
        <dbReference type="Proteomes" id="UP000199225"/>
    </source>
</evidence>
<proteinExistence type="inferred from homology"/>
<dbReference type="PANTHER" id="PTHR31223:SF70">
    <property type="entry name" value="LOG FAMILY PROTEIN YJL055W"/>
    <property type="match status" value="1"/>
</dbReference>
<dbReference type="Pfam" id="PF03641">
    <property type="entry name" value="Lysine_decarbox"/>
    <property type="match status" value="1"/>
</dbReference>
<keyword evidence="2" id="KW-0378">Hydrolase</keyword>
<dbReference type="PANTHER" id="PTHR31223">
    <property type="entry name" value="LOG FAMILY PROTEIN YJL055W"/>
    <property type="match status" value="1"/>
</dbReference>
<dbReference type="InterPro" id="IPR005269">
    <property type="entry name" value="LOG"/>
</dbReference>
<dbReference type="EC" id="3.2.2.n1" evidence="2"/>
<gene>
    <name evidence="3" type="ORF">SAMN04490247_2374</name>
</gene>
<dbReference type="SUPFAM" id="SSF102405">
    <property type="entry name" value="MCP/YpsA-like"/>
    <property type="match status" value="1"/>
</dbReference>
<name>A0A1G8UUT7_9BACI</name>
<evidence type="ECO:0000256" key="2">
    <source>
        <dbReference type="RuleBase" id="RU363015"/>
    </source>
</evidence>
<organism evidence="3 4">
    <name type="scientific">Salimicrobium halophilum</name>
    <dbReference type="NCBI Taxonomy" id="86666"/>
    <lineage>
        <taxon>Bacteria</taxon>
        <taxon>Bacillati</taxon>
        <taxon>Bacillota</taxon>
        <taxon>Bacilli</taxon>
        <taxon>Bacillales</taxon>
        <taxon>Bacillaceae</taxon>
        <taxon>Salimicrobium</taxon>
    </lineage>
</organism>
<comment type="similarity">
    <text evidence="1 2">Belongs to the LOG family.</text>
</comment>
<dbReference type="InterPro" id="IPR031100">
    <property type="entry name" value="LOG_fam"/>
</dbReference>
<dbReference type="RefSeq" id="WP_093194081.1">
    <property type="nucleotide sequence ID" value="NZ_FNEV01000007.1"/>
</dbReference>
<dbReference type="AlphaFoldDB" id="A0A1G8UUT7"/>
<dbReference type="GO" id="GO:0009691">
    <property type="term" value="P:cytokinin biosynthetic process"/>
    <property type="evidence" value="ECO:0007669"/>
    <property type="project" value="UniProtKB-UniRule"/>
</dbReference>